<dbReference type="Gene3D" id="3.40.140.100">
    <property type="entry name" value="Ubiquitin-like modifier-activating enzyme ATG7 C-terminal domain"/>
    <property type="match status" value="1"/>
</dbReference>
<dbReference type="AlphaFoldDB" id="A0A6A3J510"/>
<evidence type="ECO:0000313" key="4">
    <source>
        <dbReference type="Proteomes" id="UP000429607"/>
    </source>
</evidence>
<evidence type="ECO:0000313" key="5">
    <source>
        <dbReference type="Proteomes" id="UP000434957"/>
    </source>
</evidence>
<comment type="caution">
    <text evidence="2">The sequence shown here is derived from an EMBL/GenBank/DDBJ whole genome shotgun (WGS) entry which is preliminary data.</text>
</comment>
<reference evidence="2 4" key="1">
    <citation type="submission" date="2018-09" db="EMBL/GenBank/DDBJ databases">
        <title>Genomic investigation of the strawberry pathogen Phytophthora fragariae indicates pathogenicity is determined by transcriptional variation in three key races.</title>
        <authorList>
            <person name="Adams T.M."/>
            <person name="Armitage A.D."/>
            <person name="Sobczyk M.K."/>
            <person name="Bates H.J."/>
            <person name="Dunwell J.M."/>
            <person name="Nellist C.F."/>
            <person name="Harrison R.J."/>
        </authorList>
    </citation>
    <scope>NUCLEOTIDE SEQUENCE [LARGE SCALE GENOMIC DNA]</scope>
    <source>
        <strain evidence="2 4">SCRP249</strain>
        <strain evidence="3 5">SCRP333</strain>
    </source>
</reference>
<sequence>MLCCFLDSFVKVLGVQKWGASDHNADGVVETHFDFIDPCPLKMNPGWPLRNFLALLTAPAEKVGHARSK</sequence>
<evidence type="ECO:0000313" key="3">
    <source>
        <dbReference type="EMBL" id="KAE9299027.1"/>
    </source>
</evidence>
<name>A0A6A3J510_9STRA</name>
<dbReference type="Pfam" id="PF16420">
    <property type="entry name" value="ATG7_N"/>
    <property type="match status" value="1"/>
</dbReference>
<dbReference type="Proteomes" id="UP000434957">
    <property type="component" value="Unassembled WGS sequence"/>
</dbReference>
<dbReference type="InterPro" id="IPR042523">
    <property type="entry name" value="Atg7_N_2"/>
</dbReference>
<proteinExistence type="predicted"/>
<evidence type="ECO:0000313" key="2">
    <source>
        <dbReference type="EMBL" id="KAE8989382.1"/>
    </source>
</evidence>
<dbReference type="EMBL" id="QXFV01002327">
    <property type="protein sequence ID" value="KAE8989382.1"/>
    <property type="molecule type" value="Genomic_DNA"/>
</dbReference>
<gene>
    <name evidence="2" type="ORF">PR001_g21787</name>
    <name evidence="3" type="ORF">PR003_g23100</name>
</gene>
<accession>A0A6A3J510</accession>
<keyword evidence="5" id="KW-1185">Reference proteome</keyword>
<dbReference type="InterPro" id="IPR032197">
    <property type="entry name" value="Atg7_N"/>
</dbReference>
<feature type="domain" description="Ubiquitin-like modifier-activating enzyme Atg7 N-terminal" evidence="1">
    <location>
        <begin position="11"/>
        <end position="58"/>
    </location>
</feature>
<dbReference type="Proteomes" id="UP000429607">
    <property type="component" value="Unassembled WGS sequence"/>
</dbReference>
<dbReference type="EMBL" id="QXFT01002391">
    <property type="protein sequence ID" value="KAE9299027.1"/>
    <property type="molecule type" value="Genomic_DNA"/>
</dbReference>
<protein>
    <recommendedName>
        <fullName evidence="1">Ubiquitin-like modifier-activating enzyme Atg7 N-terminal domain-containing protein</fullName>
    </recommendedName>
</protein>
<organism evidence="2 4">
    <name type="scientific">Phytophthora rubi</name>
    <dbReference type="NCBI Taxonomy" id="129364"/>
    <lineage>
        <taxon>Eukaryota</taxon>
        <taxon>Sar</taxon>
        <taxon>Stramenopiles</taxon>
        <taxon>Oomycota</taxon>
        <taxon>Peronosporomycetes</taxon>
        <taxon>Peronosporales</taxon>
        <taxon>Peronosporaceae</taxon>
        <taxon>Phytophthora</taxon>
    </lineage>
</organism>
<evidence type="ECO:0000259" key="1">
    <source>
        <dbReference type="Pfam" id="PF16420"/>
    </source>
</evidence>